<dbReference type="Proteomes" id="UP000694888">
    <property type="component" value="Unplaced"/>
</dbReference>
<name>A0ABM0ZUT6_APLCA</name>
<evidence type="ECO:0000256" key="1">
    <source>
        <dbReference type="SAM" id="SignalP"/>
    </source>
</evidence>
<accession>A0ABM0ZUT6</accession>
<dbReference type="RefSeq" id="XP_012934895.1">
    <property type="nucleotide sequence ID" value="XM_013079441.2"/>
</dbReference>
<protein>
    <submittedName>
        <fullName evidence="3">Uncharacterized protein LOC101849992</fullName>
    </submittedName>
</protein>
<evidence type="ECO:0000313" key="2">
    <source>
        <dbReference type="Proteomes" id="UP000694888"/>
    </source>
</evidence>
<keyword evidence="2" id="KW-1185">Reference proteome</keyword>
<reference evidence="3" key="1">
    <citation type="submission" date="2025-08" db="UniProtKB">
        <authorList>
            <consortium name="RefSeq"/>
        </authorList>
    </citation>
    <scope>IDENTIFICATION</scope>
</reference>
<sequence length="240" mass="26109">MKAFQTILVAVFMAGLTVADDTSNCKQNLQGCAFPMLIRLDHHMDTVETFLSFVQSTTVDEVCTWIFEPVAECFGDALNTTVCRSVGRDLDMARVAGDMRAVITYSCSPEGRSVVESMQQSVCLRDAPGFWSVYDLLEKCDDAMTAQLEPSSDEGSLPGPTPGPDVVCPIVAQTKSCMVDGVGSLCGEASEEFFRQIWTPLSNSMTGQTDCGEGLRRASENEYLAIDCERFCPYASGSLH</sequence>
<feature type="signal peptide" evidence="1">
    <location>
        <begin position="1"/>
        <end position="19"/>
    </location>
</feature>
<proteinExistence type="predicted"/>
<gene>
    <name evidence="3" type="primary">LOC101849992</name>
</gene>
<evidence type="ECO:0000313" key="3">
    <source>
        <dbReference type="RefSeq" id="XP_012934895.1"/>
    </source>
</evidence>
<keyword evidence="1" id="KW-0732">Signal</keyword>
<feature type="chain" id="PRO_5045349901" evidence="1">
    <location>
        <begin position="20"/>
        <end position="240"/>
    </location>
</feature>
<dbReference type="GeneID" id="101849992"/>
<organism evidence="2 3">
    <name type="scientific">Aplysia californica</name>
    <name type="common">California sea hare</name>
    <dbReference type="NCBI Taxonomy" id="6500"/>
    <lineage>
        <taxon>Eukaryota</taxon>
        <taxon>Metazoa</taxon>
        <taxon>Spiralia</taxon>
        <taxon>Lophotrochozoa</taxon>
        <taxon>Mollusca</taxon>
        <taxon>Gastropoda</taxon>
        <taxon>Heterobranchia</taxon>
        <taxon>Euthyneura</taxon>
        <taxon>Tectipleura</taxon>
        <taxon>Aplysiida</taxon>
        <taxon>Aplysioidea</taxon>
        <taxon>Aplysiidae</taxon>
        <taxon>Aplysia</taxon>
    </lineage>
</organism>